<dbReference type="InterPro" id="IPR036305">
    <property type="entry name" value="RGS_sf"/>
</dbReference>
<feature type="transmembrane region" description="Helical" evidence="1">
    <location>
        <begin position="36"/>
        <end position="58"/>
    </location>
</feature>
<dbReference type="InterPro" id="IPR044926">
    <property type="entry name" value="RGS_subdomain_2"/>
</dbReference>
<sequence length="313" mass="36017">MHANETELTATHSSMWVLDGFIFSTTGCGSGSFNSYLFIVEIVIYLVLILTVSIFVLFVKRDVWKVKTEVFAIFFNWAILGLAYCVSLFSDVSNLVDYYVPWSSIMFMAAMIDTFISVTIPVFFFQRAHKSSSHSENAKNANSANDNMQSSATNDITMCLKHPEIYPLFLSFGERSYAPEDILCYNLVEQFKNSSQRNRKKIVCTLCDTYLKHAAPLQLNLSNQDVEKLAPIFEMQQKILEENKQRFSMSTLSRGIEIPSNFLDNLQQMSERNLVDLYERFYEAHRKLLKDKLGIVGKTNRREECLLRSNERA</sequence>
<keyword evidence="1" id="KW-1133">Transmembrane helix</keyword>
<dbReference type="VEuPathDB" id="AmoebaDB:NfTy_084000"/>
<evidence type="ECO:0000313" key="3">
    <source>
        <dbReference type="Proteomes" id="UP000444721"/>
    </source>
</evidence>
<gene>
    <name evidence="2" type="ORF">FDP41_004373</name>
</gene>
<name>A0A6A5BQP2_NAEFO</name>
<dbReference type="RefSeq" id="XP_044561187.1">
    <property type="nucleotide sequence ID" value="XM_044707780.1"/>
</dbReference>
<dbReference type="Gene3D" id="1.10.167.10">
    <property type="entry name" value="Regulator of G-protein Signalling 4, domain 2"/>
    <property type="match status" value="1"/>
</dbReference>
<dbReference type="Proteomes" id="UP000444721">
    <property type="component" value="Unassembled WGS sequence"/>
</dbReference>
<feature type="transmembrane region" description="Helical" evidence="1">
    <location>
        <begin position="70"/>
        <end position="90"/>
    </location>
</feature>
<dbReference type="VEuPathDB" id="AmoebaDB:FDP41_004373"/>
<organism evidence="2 3">
    <name type="scientific">Naegleria fowleri</name>
    <name type="common">Brain eating amoeba</name>
    <dbReference type="NCBI Taxonomy" id="5763"/>
    <lineage>
        <taxon>Eukaryota</taxon>
        <taxon>Discoba</taxon>
        <taxon>Heterolobosea</taxon>
        <taxon>Tetramitia</taxon>
        <taxon>Eutetramitia</taxon>
        <taxon>Vahlkampfiidae</taxon>
        <taxon>Naegleria</taxon>
    </lineage>
</organism>
<dbReference type="GeneID" id="68111591"/>
<dbReference type="VEuPathDB" id="AmoebaDB:NF0031580"/>
<accession>A0A6A5BQP2</accession>
<keyword evidence="1" id="KW-0472">Membrane</keyword>
<proteinExistence type="predicted"/>
<dbReference type="AlphaFoldDB" id="A0A6A5BQP2"/>
<keyword evidence="3" id="KW-1185">Reference proteome</keyword>
<evidence type="ECO:0008006" key="4">
    <source>
        <dbReference type="Google" id="ProtNLM"/>
    </source>
</evidence>
<keyword evidence="1" id="KW-0812">Transmembrane</keyword>
<dbReference type="SUPFAM" id="SSF48097">
    <property type="entry name" value="Regulator of G-protein signaling, RGS"/>
    <property type="match status" value="1"/>
</dbReference>
<comment type="caution">
    <text evidence="2">The sequence shown here is derived from an EMBL/GenBank/DDBJ whole genome shotgun (WGS) entry which is preliminary data.</text>
</comment>
<dbReference type="EMBL" id="VFQX01000037">
    <property type="protein sequence ID" value="KAF0976474.1"/>
    <property type="molecule type" value="Genomic_DNA"/>
</dbReference>
<dbReference type="OrthoDB" id="10462097at2759"/>
<evidence type="ECO:0000256" key="1">
    <source>
        <dbReference type="SAM" id="Phobius"/>
    </source>
</evidence>
<evidence type="ECO:0000313" key="2">
    <source>
        <dbReference type="EMBL" id="KAF0976474.1"/>
    </source>
</evidence>
<reference evidence="2 3" key="1">
    <citation type="journal article" date="2019" name="Sci. Rep.">
        <title>Nanopore sequencing improves the draft genome of the human pathogenic amoeba Naegleria fowleri.</title>
        <authorList>
            <person name="Liechti N."/>
            <person name="Schurch N."/>
            <person name="Bruggmann R."/>
            <person name="Wittwer M."/>
        </authorList>
    </citation>
    <scope>NUCLEOTIDE SEQUENCE [LARGE SCALE GENOMIC DNA]</scope>
    <source>
        <strain evidence="2 3">ATCC 30894</strain>
    </source>
</reference>
<protein>
    <recommendedName>
        <fullName evidence="4">RGS domain-containing protein</fullName>
    </recommendedName>
</protein>
<feature type="transmembrane region" description="Helical" evidence="1">
    <location>
        <begin position="102"/>
        <end position="125"/>
    </location>
</feature>